<dbReference type="GO" id="GO:0008237">
    <property type="term" value="F:metallopeptidase activity"/>
    <property type="evidence" value="ECO:0007669"/>
    <property type="project" value="UniProtKB-KW"/>
</dbReference>
<evidence type="ECO:0000256" key="2">
    <source>
        <dbReference type="ARBA" id="ARBA00022670"/>
    </source>
</evidence>
<comment type="similarity">
    <text evidence="1">Belongs to the peptidase M16 family.</text>
</comment>
<dbReference type="AlphaFoldDB" id="A0A1G6V3V8"/>
<feature type="domain" description="Peptidase M16 N-terminal" evidence="6">
    <location>
        <begin position="15"/>
        <end position="129"/>
    </location>
</feature>
<evidence type="ECO:0000259" key="6">
    <source>
        <dbReference type="Pfam" id="PF00675"/>
    </source>
</evidence>
<dbReference type="PANTHER" id="PTHR43690">
    <property type="entry name" value="NARDILYSIN"/>
    <property type="match status" value="1"/>
</dbReference>
<dbReference type="RefSeq" id="WP_091144817.1">
    <property type="nucleotide sequence ID" value="NZ_FNAI01000001.1"/>
</dbReference>
<dbReference type="InterPro" id="IPR011249">
    <property type="entry name" value="Metalloenz_LuxS/M16"/>
</dbReference>
<dbReference type="SUPFAM" id="SSF63411">
    <property type="entry name" value="LuxS/MPP-like metallohydrolase"/>
    <property type="match status" value="2"/>
</dbReference>
<dbReference type="STRING" id="1391627.SAMN05216464_101853"/>
<dbReference type="InterPro" id="IPR011765">
    <property type="entry name" value="Pept_M16_N"/>
</dbReference>
<keyword evidence="3" id="KW-0378">Hydrolase</keyword>
<organism evidence="8 9">
    <name type="scientific">Mucilaginibacter pineti</name>
    <dbReference type="NCBI Taxonomy" id="1391627"/>
    <lineage>
        <taxon>Bacteria</taxon>
        <taxon>Pseudomonadati</taxon>
        <taxon>Bacteroidota</taxon>
        <taxon>Sphingobacteriia</taxon>
        <taxon>Sphingobacteriales</taxon>
        <taxon>Sphingobacteriaceae</taxon>
        <taxon>Mucilaginibacter</taxon>
    </lineage>
</organism>
<dbReference type="Pfam" id="PF00675">
    <property type="entry name" value="Peptidase_M16"/>
    <property type="match status" value="1"/>
</dbReference>
<keyword evidence="2" id="KW-0645">Protease</keyword>
<accession>A0A1G6V3V8</accession>
<dbReference type="GO" id="GO:0046872">
    <property type="term" value="F:metal ion binding"/>
    <property type="evidence" value="ECO:0007669"/>
    <property type="project" value="InterPro"/>
</dbReference>
<keyword evidence="4" id="KW-0862">Zinc</keyword>
<reference evidence="8 9" key="1">
    <citation type="submission" date="2016-10" db="EMBL/GenBank/DDBJ databases">
        <authorList>
            <person name="de Groot N.N."/>
        </authorList>
    </citation>
    <scope>NUCLEOTIDE SEQUENCE [LARGE SCALE GENOMIC DNA]</scope>
    <source>
        <strain evidence="8 9">47C3B</strain>
    </source>
</reference>
<feature type="domain" description="Peptidase M16 C-terminal" evidence="7">
    <location>
        <begin position="170"/>
        <end position="344"/>
    </location>
</feature>
<evidence type="ECO:0000313" key="8">
    <source>
        <dbReference type="EMBL" id="SDD48330.1"/>
    </source>
</evidence>
<dbReference type="GO" id="GO:0006508">
    <property type="term" value="P:proteolysis"/>
    <property type="evidence" value="ECO:0007669"/>
    <property type="project" value="UniProtKB-KW"/>
</dbReference>
<dbReference type="EMBL" id="FNAI01000001">
    <property type="protein sequence ID" value="SDD48330.1"/>
    <property type="molecule type" value="Genomic_DNA"/>
</dbReference>
<name>A0A1G6V3V8_9SPHI</name>
<evidence type="ECO:0000256" key="5">
    <source>
        <dbReference type="ARBA" id="ARBA00023049"/>
    </source>
</evidence>
<dbReference type="Proteomes" id="UP000199072">
    <property type="component" value="Unassembled WGS sequence"/>
</dbReference>
<sequence length="416" mass="47629">MVKFNRFTLDNGLRVIVHEDNTTPMAVLNILYDVGARDENPEQTGFAHLFEHLMFGGSVNIPSYDEPLQRVGGENNAFTSNDITNYYITLPSANIETAFWLESDRMLSLAFSEKSLEVQRNVVIEEFKQRYLNQPYGDVWLKLRPLVYKEHSYKWATIGKTIKHIEDARIEDVKAFFKKHYTPQNAIMVVGGDVNLEQVKQLAEKWFGPIPAGEKYHRNLPQEPEQHDERRETVTAKVPLNDVYIAFQMGARLDDDYYAVELLSDILSRGNSSRLYRSLVQDRQIFSEVHAYITSSLDKGMFVLEGKPLENVSIEQAEAALWEELEKVKTEAIPADELTKVQNKTESTMVFSEMSLLDKAMNLASFELLGDADQLNYETEKYLAVTAAQIKEVANNIFRKDNSSTLIYLAEQTELV</sequence>
<dbReference type="InterPro" id="IPR007863">
    <property type="entry name" value="Peptidase_M16_C"/>
</dbReference>
<dbReference type="Gene3D" id="3.30.830.10">
    <property type="entry name" value="Metalloenzyme, LuxS/M16 peptidase-like"/>
    <property type="match status" value="2"/>
</dbReference>
<dbReference type="OrthoDB" id="9811314at2"/>
<gene>
    <name evidence="8" type="ORF">SAMN05216464_101853</name>
</gene>
<evidence type="ECO:0000256" key="4">
    <source>
        <dbReference type="ARBA" id="ARBA00022833"/>
    </source>
</evidence>
<dbReference type="PANTHER" id="PTHR43690:SF17">
    <property type="entry name" value="PROTEIN YHJJ"/>
    <property type="match status" value="1"/>
</dbReference>
<dbReference type="InterPro" id="IPR050626">
    <property type="entry name" value="Peptidase_M16"/>
</dbReference>
<proteinExistence type="inferred from homology"/>
<dbReference type="Pfam" id="PF05193">
    <property type="entry name" value="Peptidase_M16_C"/>
    <property type="match status" value="1"/>
</dbReference>
<evidence type="ECO:0000256" key="1">
    <source>
        <dbReference type="ARBA" id="ARBA00007261"/>
    </source>
</evidence>
<keyword evidence="9" id="KW-1185">Reference proteome</keyword>
<evidence type="ECO:0000313" key="9">
    <source>
        <dbReference type="Proteomes" id="UP000199072"/>
    </source>
</evidence>
<evidence type="ECO:0000259" key="7">
    <source>
        <dbReference type="Pfam" id="PF05193"/>
    </source>
</evidence>
<evidence type="ECO:0000256" key="3">
    <source>
        <dbReference type="ARBA" id="ARBA00022801"/>
    </source>
</evidence>
<keyword evidence="5" id="KW-0482">Metalloprotease</keyword>
<protein>
    <submittedName>
        <fullName evidence="8">Predicted Zn-dependent peptidase</fullName>
    </submittedName>
</protein>